<organism evidence="3 4">
    <name type="scientific">Candidatus Segetimicrobium genomatis</name>
    <dbReference type="NCBI Taxonomy" id="2569760"/>
    <lineage>
        <taxon>Bacteria</taxon>
        <taxon>Bacillati</taxon>
        <taxon>Candidatus Sysuimicrobiota</taxon>
        <taxon>Candidatus Sysuimicrobiia</taxon>
        <taxon>Candidatus Sysuimicrobiales</taxon>
        <taxon>Candidatus Segetimicrobiaceae</taxon>
        <taxon>Candidatus Segetimicrobium</taxon>
    </lineage>
</organism>
<evidence type="ECO:0000313" key="3">
    <source>
        <dbReference type="EMBL" id="TMJ01508.1"/>
    </source>
</evidence>
<accession>A0A537L0J7</accession>
<keyword evidence="1" id="KW-0175">Coiled coil</keyword>
<dbReference type="Proteomes" id="UP000319353">
    <property type="component" value="Unassembled WGS sequence"/>
</dbReference>
<keyword evidence="2" id="KW-0812">Transmembrane</keyword>
<protein>
    <submittedName>
        <fullName evidence="3">PilN domain-containing protein</fullName>
    </submittedName>
</protein>
<dbReference type="AlphaFoldDB" id="A0A537L0J7"/>
<sequence length="186" mass="20878">MIRINLLPRERVRRPTVAPRVLVGLAFVVVVAALVLATLALNLRNARVRAQIDDVNVRIEELKPKVAEVEALQRQIAEARRKEQLLRQLEGLRIPWDNVLNELRKIMPADVWLIRIDARGDGNLTFNGFGMSYEAVARFMVNLDGSPLFQGADLTIGQKQNQAGHDVINFSVTASLTPRQKEVGVR</sequence>
<comment type="caution">
    <text evidence="3">The sequence shown here is derived from an EMBL/GenBank/DDBJ whole genome shotgun (WGS) entry which is preliminary data.</text>
</comment>
<gene>
    <name evidence="3" type="ORF">E6H01_07905</name>
</gene>
<feature type="coiled-coil region" evidence="1">
    <location>
        <begin position="62"/>
        <end position="92"/>
    </location>
</feature>
<dbReference type="Pfam" id="PF05137">
    <property type="entry name" value="PilN"/>
    <property type="match status" value="1"/>
</dbReference>
<dbReference type="InterPro" id="IPR052534">
    <property type="entry name" value="Extracell_DNA_Util/SecSys_Comp"/>
</dbReference>
<dbReference type="PANTHER" id="PTHR40278">
    <property type="entry name" value="DNA UTILIZATION PROTEIN HOFN"/>
    <property type="match status" value="1"/>
</dbReference>
<dbReference type="InterPro" id="IPR007813">
    <property type="entry name" value="PilN"/>
</dbReference>
<keyword evidence="2" id="KW-0472">Membrane</keyword>
<evidence type="ECO:0000313" key="4">
    <source>
        <dbReference type="Proteomes" id="UP000319353"/>
    </source>
</evidence>
<dbReference type="PANTHER" id="PTHR40278:SF1">
    <property type="entry name" value="DNA UTILIZATION PROTEIN HOFN"/>
    <property type="match status" value="1"/>
</dbReference>
<keyword evidence="2" id="KW-1133">Transmembrane helix</keyword>
<evidence type="ECO:0000256" key="1">
    <source>
        <dbReference type="SAM" id="Coils"/>
    </source>
</evidence>
<reference evidence="3 4" key="1">
    <citation type="journal article" date="2019" name="Nat. Microbiol.">
        <title>Mediterranean grassland soil C-N compound turnover is dependent on rainfall and depth, and is mediated by genomically divergent microorganisms.</title>
        <authorList>
            <person name="Diamond S."/>
            <person name="Andeer P.F."/>
            <person name="Li Z."/>
            <person name="Crits-Christoph A."/>
            <person name="Burstein D."/>
            <person name="Anantharaman K."/>
            <person name="Lane K.R."/>
            <person name="Thomas B.C."/>
            <person name="Pan C."/>
            <person name="Northen T.R."/>
            <person name="Banfield J.F."/>
        </authorList>
    </citation>
    <scope>NUCLEOTIDE SEQUENCE [LARGE SCALE GENOMIC DNA]</scope>
    <source>
        <strain evidence="3">NP_4</strain>
    </source>
</reference>
<evidence type="ECO:0000256" key="2">
    <source>
        <dbReference type="SAM" id="Phobius"/>
    </source>
</evidence>
<dbReference type="EMBL" id="VBAL01000098">
    <property type="protein sequence ID" value="TMJ01508.1"/>
    <property type="molecule type" value="Genomic_DNA"/>
</dbReference>
<proteinExistence type="predicted"/>
<name>A0A537L0J7_9BACT</name>
<feature type="transmembrane region" description="Helical" evidence="2">
    <location>
        <begin position="21"/>
        <end position="41"/>
    </location>
</feature>